<dbReference type="GO" id="GO:0006355">
    <property type="term" value="P:regulation of DNA-templated transcription"/>
    <property type="evidence" value="ECO:0007669"/>
    <property type="project" value="UniProtKB-ARBA"/>
</dbReference>
<accession>A0AAV8ZB67</accession>
<keyword evidence="3 10" id="KW-0479">Metal-binding</keyword>
<evidence type="ECO:0000313" key="15">
    <source>
        <dbReference type="Proteomes" id="UP001162162"/>
    </source>
</evidence>
<evidence type="ECO:0000256" key="7">
    <source>
        <dbReference type="ARBA" id="ARBA00023125"/>
    </source>
</evidence>
<feature type="compositionally biased region" description="Low complexity" evidence="11">
    <location>
        <begin position="181"/>
        <end position="190"/>
    </location>
</feature>
<dbReference type="AlphaFoldDB" id="A0AAV8ZB67"/>
<feature type="domain" description="C2H2-type" evidence="12">
    <location>
        <begin position="315"/>
        <end position="342"/>
    </location>
</feature>
<dbReference type="PANTHER" id="PTHR16515:SF49">
    <property type="entry name" value="GASTRULA ZINC FINGER PROTEIN XLCGF49.1-LIKE-RELATED"/>
    <property type="match status" value="1"/>
</dbReference>
<dbReference type="PROSITE" id="PS50157">
    <property type="entry name" value="ZINC_FINGER_C2H2_2"/>
    <property type="match status" value="9"/>
</dbReference>
<dbReference type="SMART" id="SM00355">
    <property type="entry name" value="ZnF_C2H2"/>
    <property type="match status" value="9"/>
</dbReference>
<dbReference type="Pfam" id="PF07776">
    <property type="entry name" value="zf-AD"/>
    <property type="match status" value="1"/>
</dbReference>
<dbReference type="FunFam" id="3.30.160.60:FF:001818">
    <property type="entry name" value="GDNF-inducible zinc finger protein 1 isoform X1"/>
    <property type="match status" value="1"/>
</dbReference>
<feature type="domain" description="C2H2-type" evidence="12">
    <location>
        <begin position="287"/>
        <end position="310"/>
    </location>
</feature>
<feature type="domain" description="ZAD" evidence="13">
    <location>
        <begin position="12"/>
        <end position="92"/>
    </location>
</feature>
<organism evidence="14 15">
    <name type="scientific">Aromia moschata</name>
    <dbReference type="NCBI Taxonomy" id="1265417"/>
    <lineage>
        <taxon>Eukaryota</taxon>
        <taxon>Metazoa</taxon>
        <taxon>Ecdysozoa</taxon>
        <taxon>Arthropoda</taxon>
        <taxon>Hexapoda</taxon>
        <taxon>Insecta</taxon>
        <taxon>Pterygota</taxon>
        <taxon>Neoptera</taxon>
        <taxon>Endopterygota</taxon>
        <taxon>Coleoptera</taxon>
        <taxon>Polyphaga</taxon>
        <taxon>Cucujiformia</taxon>
        <taxon>Chrysomeloidea</taxon>
        <taxon>Cerambycidae</taxon>
        <taxon>Cerambycinae</taxon>
        <taxon>Callichromatini</taxon>
        <taxon>Aromia</taxon>
    </lineage>
</organism>
<dbReference type="FunFam" id="3.30.160.60:FF:003288">
    <property type="entry name" value="Uncharacterized protein"/>
    <property type="match status" value="1"/>
</dbReference>
<protein>
    <submittedName>
        <fullName evidence="14">Uncharacterized protein</fullName>
    </submittedName>
</protein>
<keyword evidence="6 10" id="KW-0862">Zinc</keyword>
<dbReference type="InterPro" id="IPR050331">
    <property type="entry name" value="Zinc_finger"/>
</dbReference>
<sequence length="586" mass="66803">MIDKELGLIVDKICRCCMTENENMHNLFENKPHIEGSCSVLLSEMLIACASVEVLFGDGLPYNLCDSCKKRLHNAYEFRLRCQESNCIFRELNNVESKDNIMKEENIFVQSNDISEEQGERPQLEHVLKQGRPKKKDNGFPCSFCHKMLRTKRGLQGHLRVHTGEKMSQCTNQNNSRDQRSLSSPSISESIENDIKQEKEEVEVKLEVVSAEEDSMDMEISKEYHDNLSNDNFINNVVSLRNTIKLEQQNSDVPVDSRISDRPLAVEDRNDTEDLLVAKKRVYKKNKVCHVCGASFGRLNRLVKHMTSHSSLLVHQCDKCEKAFAAEEYLKKHVKEEHVKKPYVCTVCNKSFTRSAYLISHVKVHQTGAEEGASLRCSMCDATFTSSEHLARHIKIHLMEDKRHVCVDCGKAFNRLENLKIHQRIHTGTKHTSKSHLCIYCGKEFNNSSNLVRHTRVHTGERPYSCSICGKSFTQWNDLNYHTRRHTGARPYGCNDCSARFILSRQLKQHCKTTEHSMEETPPGFQGPHRVELVIPAHEPAPIKFKRHGKSGEAVEGNATLVDSPTVEQIVEEAEEHSLDGCSQAS</sequence>
<evidence type="ECO:0000256" key="6">
    <source>
        <dbReference type="ARBA" id="ARBA00022833"/>
    </source>
</evidence>
<keyword evidence="7" id="KW-0238">DNA-binding</keyword>
<gene>
    <name evidence="14" type="ORF">NQ318_020069</name>
</gene>
<evidence type="ECO:0000256" key="9">
    <source>
        <dbReference type="PROSITE-ProRule" id="PRU00042"/>
    </source>
</evidence>
<evidence type="ECO:0000256" key="1">
    <source>
        <dbReference type="ARBA" id="ARBA00004123"/>
    </source>
</evidence>
<comment type="subcellular location">
    <subcellularLocation>
        <location evidence="1">Nucleus</location>
    </subcellularLocation>
</comment>
<dbReference type="FunFam" id="3.30.160.60:FF:000534">
    <property type="entry name" value="zinc finger protein 674"/>
    <property type="match status" value="1"/>
</dbReference>
<dbReference type="InterPro" id="IPR012934">
    <property type="entry name" value="Znf_AD"/>
</dbReference>
<feature type="binding site" evidence="10">
    <location>
        <position position="14"/>
    </location>
    <ligand>
        <name>Zn(2+)</name>
        <dbReference type="ChEBI" id="CHEBI:29105"/>
    </ligand>
</feature>
<dbReference type="Gene3D" id="3.30.160.60">
    <property type="entry name" value="Classic Zinc Finger"/>
    <property type="match status" value="7"/>
</dbReference>
<dbReference type="FunFam" id="3.30.160.60:FF:002343">
    <property type="entry name" value="Zinc finger protein 33A"/>
    <property type="match status" value="1"/>
</dbReference>
<dbReference type="PANTHER" id="PTHR16515">
    <property type="entry name" value="PR DOMAIN ZINC FINGER PROTEIN"/>
    <property type="match status" value="1"/>
</dbReference>
<evidence type="ECO:0000259" key="13">
    <source>
        <dbReference type="PROSITE" id="PS51915"/>
    </source>
</evidence>
<dbReference type="Proteomes" id="UP001162162">
    <property type="component" value="Unassembled WGS sequence"/>
</dbReference>
<feature type="binding site" evidence="10">
    <location>
        <position position="17"/>
    </location>
    <ligand>
        <name>Zn(2+)</name>
        <dbReference type="ChEBI" id="CHEBI:29105"/>
    </ligand>
</feature>
<feature type="domain" description="C2H2-type" evidence="12">
    <location>
        <begin position="375"/>
        <end position="402"/>
    </location>
</feature>
<feature type="domain" description="C2H2-type" evidence="12">
    <location>
        <begin position="436"/>
        <end position="463"/>
    </location>
</feature>
<feature type="domain" description="C2H2-type" evidence="12">
    <location>
        <begin position="464"/>
        <end position="491"/>
    </location>
</feature>
<evidence type="ECO:0000256" key="5">
    <source>
        <dbReference type="ARBA" id="ARBA00022771"/>
    </source>
</evidence>
<evidence type="ECO:0000256" key="10">
    <source>
        <dbReference type="PROSITE-ProRule" id="PRU01263"/>
    </source>
</evidence>
<evidence type="ECO:0000313" key="14">
    <source>
        <dbReference type="EMBL" id="KAJ8960775.1"/>
    </source>
</evidence>
<dbReference type="GO" id="GO:0003677">
    <property type="term" value="F:DNA binding"/>
    <property type="evidence" value="ECO:0007669"/>
    <property type="project" value="UniProtKB-KW"/>
</dbReference>
<dbReference type="Pfam" id="PF00096">
    <property type="entry name" value="zf-C2H2"/>
    <property type="match status" value="5"/>
</dbReference>
<dbReference type="Pfam" id="PF13912">
    <property type="entry name" value="zf-C2H2_6"/>
    <property type="match status" value="1"/>
</dbReference>
<feature type="binding site" evidence="10">
    <location>
        <position position="68"/>
    </location>
    <ligand>
        <name>Zn(2+)</name>
        <dbReference type="ChEBI" id="CHEBI:29105"/>
    </ligand>
</feature>
<dbReference type="EMBL" id="JAPWTK010000007">
    <property type="protein sequence ID" value="KAJ8960775.1"/>
    <property type="molecule type" value="Genomic_DNA"/>
</dbReference>
<dbReference type="SUPFAM" id="SSF57716">
    <property type="entry name" value="Glucocorticoid receptor-like (DNA-binding domain)"/>
    <property type="match status" value="1"/>
</dbReference>
<name>A0AAV8ZB67_9CUCU</name>
<feature type="domain" description="C2H2-type" evidence="12">
    <location>
        <begin position="140"/>
        <end position="167"/>
    </location>
</feature>
<dbReference type="GO" id="GO:0005634">
    <property type="term" value="C:nucleus"/>
    <property type="evidence" value="ECO:0007669"/>
    <property type="project" value="UniProtKB-SubCell"/>
</dbReference>
<feature type="domain" description="C2H2-type" evidence="12">
    <location>
        <begin position="343"/>
        <end position="370"/>
    </location>
</feature>
<dbReference type="InterPro" id="IPR013087">
    <property type="entry name" value="Znf_C2H2_type"/>
</dbReference>
<evidence type="ECO:0000256" key="4">
    <source>
        <dbReference type="ARBA" id="ARBA00022737"/>
    </source>
</evidence>
<keyword evidence="15" id="KW-1185">Reference proteome</keyword>
<evidence type="ECO:0000256" key="2">
    <source>
        <dbReference type="ARBA" id="ARBA00006991"/>
    </source>
</evidence>
<keyword evidence="4" id="KW-0677">Repeat</keyword>
<comment type="similarity">
    <text evidence="2">Belongs to the krueppel C2H2-type zinc-finger protein family.</text>
</comment>
<keyword evidence="5 9" id="KW-0863">Zinc-finger</keyword>
<dbReference type="SUPFAM" id="SSF57667">
    <property type="entry name" value="beta-beta-alpha zinc fingers"/>
    <property type="match status" value="6"/>
</dbReference>
<dbReference type="Gene3D" id="3.40.1800.20">
    <property type="match status" value="1"/>
</dbReference>
<evidence type="ECO:0000256" key="8">
    <source>
        <dbReference type="ARBA" id="ARBA00023242"/>
    </source>
</evidence>
<feature type="region of interest" description="Disordered" evidence="11">
    <location>
        <begin position="161"/>
        <end position="196"/>
    </location>
</feature>
<feature type="domain" description="C2H2-type" evidence="12">
    <location>
        <begin position="404"/>
        <end position="431"/>
    </location>
</feature>
<feature type="domain" description="C2H2-type" evidence="12">
    <location>
        <begin position="492"/>
        <end position="521"/>
    </location>
</feature>
<proteinExistence type="inferred from homology"/>
<comment type="caution">
    <text evidence="14">The sequence shown here is derived from an EMBL/GenBank/DDBJ whole genome shotgun (WGS) entry which is preliminary data.</text>
</comment>
<dbReference type="PROSITE" id="PS00028">
    <property type="entry name" value="ZINC_FINGER_C2H2_1"/>
    <property type="match status" value="9"/>
</dbReference>
<evidence type="ECO:0000259" key="12">
    <source>
        <dbReference type="PROSITE" id="PS50157"/>
    </source>
</evidence>
<evidence type="ECO:0000256" key="3">
    <source>
        <dbReference type="ARBA" id="ARBA00022723"/>
    </source>
</evidence>
<evidence type="ECO:0000256" key="11">
    <source>
        <dbReference type="SAM" id="MobiDB-lite"/>
    </source>
</evidence>
<feature type="compositionally biased region" description="Polar residues" evidence="11">
    <location>
        <begin position="166"/>
        <end position="176"/>
    </location>
</feature>
<dbReference type="SMART" id="SM00868">
    <property type="entry name" value="zf-AD"/>
    <property type="match status" value="1"/>
</dbReference>
<dbReference type="PROSITE" id="PS51915">
    <property type="entry name" value="ZAD"/>
    <property type="match status" value="1"/>
</dbReference>
<reference evidence="14" key="1">
    <citation type="journal article" date="2023" name="Insect Mol. Biol.">
        <title>Genome sequencing provides insights into the evolution of gene families encoding plant cell wall-degrading enzymes in longhorned beetles.</title>
        <authorList>
            <person name="Shin N.R."/>
            <person name="Okamura Y."/>
            <person name="Kirsch R."/>
            <person name="Pauchet Y."/>
        </authorList>
    </citation>
    <scope>NUCLEOTIDE SEQUENCE</scope>
    <source>
        <strain evidence="14">AMC_N1</strain>
    </source>
</reference>
<keyword evidence="8" id="KW-0539">Nucleus</keyword>
<dbReference type="InterPro" id="IPR036236">
    <property type="entry name" value="Znf_C2H2_sf"/>
</dbReference>
<dbReference type="GO" id="GO:0008270">
    <property type="term" value="F:zinc ion binding"/>
    <property type="evidence" value="ECO:0007669"/>
    <property type="project" value="UniProtKB-UniRule"/>
</dbReference>
<feature type="binding site" evidence="10">
    <location>
        <position position="65"/>
    </location>
    <ligand>
        <name>Zn(2+)</name>
        <dbReference type="ChEBI" id="CHEBI:29105"/>
    </ligand>
</feature>